<name>A0ABU0CS78_9BACI</name>
<dbReference type="Gene3D" id="3.40.50.11240">
    <property type="entry name" value="Ethanolamine ammonia-lyase light chain (EutC)"/>
    <property type="match status" value="1"/>
</dbReference>
<dbReference type="NCBIfam" id="NF003971">
    <property type="entry name" value="PRK05465.1"/>
    <property type="match status" value="1"/>
</dbReference>
<comment type="subunit">
    <text evidence="5">The basic unit is a heterodimer which dimerizes to form tetramers. The heterotetramers trimerize; 6 large subunits form a core ring with 6 small subunits projecting outwards.</text>
</comment>
<dbReference type="GO" id="GO:0008851">
    <property type="term" value="F:ethanolamine ammonia-lyase activity"/>
    <property type="evidence" value="ECO:0007669"/>
    <property type="project" value="UniProtKB-EC"/>
</dbReference>
<keyword evidence="2 5" id="KW-0456">Lyase</keyword>
<dbReference type="EC" id="4.3.1.7" evidence="5"/>
<comment type="subcellular location">
    <subcellularLocation>
        <location evidence="5">Bacterial microcompartment</location>
    </subcellularLocation>
</comment>
<accession>A0ABU0CS78</accession>
<protein>
    <recommendedName>
        <fullName evidence="5">Ethanolamine ammonia-lyase small subunit</fullName>
        <shortName evidence="5">EAL small subunit</shortName>
        <ecNumber evidence="5">4.3.1.7</ecNumber>
    </recommendedName>
</protein>
<dbReference type="Gene3D" id="1.10.30.40">
    <property type="entry name" value="Ethanolamine ammonia-lyase light chain (EutC), N-terminal domain"/>
    <property type="match status" value="1"/>
</dbReference>
<proteinExistence type="inferred from homology"/>
<comment type="cofactor">
    <cofactor evidence="5">
        <name>adenosylcob(III)alamin</name>
        <dbReference type="ChEBI" id="CHEBI:18408"/>
    </cofactor>
    <text evidence="5">Binds between the large and small subunits.</text>
</comment>
<gene>
    <name evidence="5" type="primary">eutC</name>
    <name evidence="6" type="ORF">J2S00_001517</name>
</gene>
<evidence type="ECO:0000256" key="5">
    <source>
        <dbReference type="HAMAP-Rule" id="MF_00601"/>
    </source>
</evidence>
<evidence type="ECO:0000313" key="6">
    <source>
        <dbReference type="EMBL" id="MDQ0338731.1"/>
    </source>
</evidence>
<sequence length="327" mass="36259">MDRETVTAITRLVLKKLEEMQATEKNSDTSPTVSTQSSQMVKIWDHLTEKPRVITHGAVHKQDDQLSFNSSISGQDELLKEPETRAGVDQPLYPEALSSIRSSTPARIGIGRAGPRPKTEAWLRFRLDHAAAVDAVHGEVIPDLLEKHALFTVQTLVKNKDEFIRRPDLGRKLSEEAKATIRERCMFQPQVQVIVSDGLSAEAILQNFEDTYLSLLQSLQQLGLKTGTPFYIERGRVAVMDDVGELLQPEVVVLLIGERPGLVSAESLSAYLCYRPRKGTVEADRMVISNIHRGGIPPVEAGAYLGNVVQKILKYKASGVSLVKKEK</sequence>
<dbReference type="PANTHER" id="PTHR39330:SF1">
    <property type="entry name" value="ETHANOLAMINE AMMONIA-LYASE SMALL SUBUNIT"/>
    <property type="match status" value="1"/>
</dbReference>
<reference evidence="6 7" key="1">
    <citation type="submission" date="2023-07" db="EMBL/GenBank/DDBJ databases">
        <title>Genomic Encyclopedia of Type Strains, Phase IV (KMG-IV): sequencing the most valuable type-strain genomes for metagenomic binning, comparative biology and taxonomic classification.</title>
        <authorList>
            <person name="Goeker M."/>
        </authorList>
    </citation>
    <scope>NUCLEOTIDE SEQUENCE [LARGE SCALE GENOMIC DNA]</scope>
    <source>
        <strain evidence="6 7">DSM 17740</strain>
    </source>
</reference>
<keyword evidence="1 5" id="KW-0846">Cobalamin</keyword>
<comment type="pathway">
    <text evidence="5">Amine and polyamine degradation; ethanolamine degradation.</text>
</comment>
<evidence type="ECO:0000256" key="2">
    <source>
        <dbReference type="ARBA" id="ARBA00023239"/>
    </source>
</evidence>
<dbReference type="InterPro" id="IPR009246">
    <property type="entry name" value="EutC"/>
</dbReference>
<organism evidence="6 7">
    <name type="scientific">Caldalkalibacillus uzonensis</name>
    <dbReference type="NCBI Taxonomy" id="353224"/>
    <lineage>
        <taxon>Bacteria</taxon>
        <taxon>Bacillati</taxon>
        <taxon>Bacillota</taxon>
        <taxon>Bacilli</taxon>
        <taxon>Bacillales</taxon>
        <taxon>Bacillaceae</taxon>
        <taxon>Caldalkalibacillus</taxon>
    </lineage>
</organism>
<evidence type="ECO:0000256" key="3">
    <source>
        <dbReference type="ARBA" id="ARBA00023285"/>
    </source>
</evidence>
<dbReference type="HAMAP" id="MF_00601">
    <property type="entry name" value="EutC"/>
    <property type="match status" value="1"/>
</dbReference>
<feature type="binding site" evidence="5">
    <location>
        <position position="237"/>
    </location>
    <ligand>
        <name>adenosylcob(III)alamin</name>
        <dbReference type="ChEBI" id="CHEBI:18408"/>
    </ligand>
</feature>
<dbReference type="RefSeq" id="WP_307337561.1">
    <property type="nucleotide sequence ID" value="NZ_JAUSUQ010000004.1"/>
</dbReference>
<dbReference type="InterPro" id="IPR042255">
    <property type="entry name" value="EutC_N"/>
</dbReference>
<evidence type="ECO:0000256" key="4">
    <source>
        <dbReference type="ARBA" id="ARBA00024446"/>
    </source>
</evidence>
<comment type="function">
    <text evidence="5">Catalyzes the deamination of various vicinal amino-alcohols to oxo compounds. Allows this organism to utilize ethanolamine as the sole source of nitrogen and carbon in the presence of external vitamin B12.</text>
</comment>
<dbReference type="Pfam" id="PF05985">
    <property type="entry name" value="EutC"/>
    <property type="match status" value="1"/>
</dbReference>
<keyword evidence="7" id="KW-1185">Reference proteome</keyword>
<keyword evidence="4 5" id="KW-1283">Bacterial microcompartment</keyword>
<feature type="binding site" evidence="5">
    <location>
        <position position="258"/>
    </location>
    <ligand>
        <name>adenosylcob(III)alamin</name>
        <dbReference type="ChEBI" id="CHEBI:18408"/>
    </ligand>
</feature>
<evidence type="ECO:0000256" key="1">
    <source>
        <dbReference type="ARBA" id="ARBA00022628"/>
    </source>
</evidence>
<dbReference type="Proteomes" id="UP001232445">
    <property type="component" value="Unassembled WGS sequence"/>
</dbReference>
<keyword evidence="3 5" id="KW-0170">Cobalt</keyword>
<dbReference type="PANTHER" id="PTHR39330">
    <property type="entry name" value="ETHANOLAMINE AMMONIA-LYASE LIGHT CHAIN"/>
    <property type="match status" value="1"/>
</dbReference>
<comment type="caution">
    <text evidence="6">The sequence shown here is derived from an EMBL/GenBank/DDBJ whole genome shotgun (WGS) entry which is preliminary data.</text>
</comment>
<evidence type="ECO:0000313" key="7">
    <source>
        <dbReference type="Proteomes" id="UP001232445"/>
    </source>
</evidence>
<dbReference type="InterPro" id="IPR042251">
    <property type="entry name" value="EutC_C"/>
</dbReference>
<comment type="catalytic activity">
    <reaction evidence="5">
        <text>ethanolamine = acetaldehyde + NH4(+)</text>
        <dbReference type="Rhea" id="RHEA:15313"/>
        <dbReference type="ChEBI" id="CHEBI:15343"/>
        <dbReference type="ChEBI" id="CHEBI:28938"/>
        <dbReference type="ChEBI" id="CHEBI:57603"/>
        <dbReference type="EC" id="4.3.1.7"/>
    </reaction>
</comment>
<comment type="similarity">
    <text evidence="5">Belongs to the EutC family.</text>
</comment>
<dbReference type="EMBL" id="JAUSUQ010000004">
    <property type="protein sequence ID" value="MDQ0338731.1"/>
    <property type="molecule type" value="Genomic_DNA"/>
</dbReference>